<keyword evidence="3" id="KW-1185">Reference proteome</keyword>
<dbReference type="InterPro" id="IPR038765">
    <property type="entry name" value="Papain-like_cys_pep_sf"/>
</dbReference>
<dbReference type="InterPro" id="IPR015117">
    <property type="entry name" value="IdeS"/>
</dbReference>
<proteinExistence type="predicted"/>
<gene>
    <name evidence="2" type="primary">ide</name>
    <name evidence="2" type="ORF">FMV2238Y02_23630</name>
</gene>
<reference evidence="2 3" key="1">
    <citation type="submission" date="2018-10" db="EMBL/GenBank/DDBJ databases">
        <authorList>
            <consortium name="Molecular Microbiology and Infection Unit (UMMI)"/>
            <person name="Machado M."/>
        </authorList>
    </citation>
    <scope>NUCLEOTIDE SEQUENCE [LARGE SCALE GENOMIC DNA]</scope>
    <source>
        <strain evidence="2">FMV2238.02</strain>
    </source>
</reference>
<dbReference type="Proteomes" id="UP000280759">
    <property type="component" value="Unassembled WGS sequence"/>
</dbReference>
<feature type="domain" description="Ig protease IdeS" evidence="1">
    <location>
        <begin position="36"/>
        <end position="335"/>
    </location>
</feature>
<dbReference type="GO" id="GO:0008233">
    <property type="term" value="F:peptidase activity"/>
    <property type="evidence" value="ECO:0007669"/>
    <property type="project" value="UniProtKB-KW"/>
</dbReference>
<name>A0A3P5YAY8_STRCB</name>
<dbReference type="EMBL" id="UXEP01000074">
    <property type="protein sequence ID" value="VDC43892.1"/>
    <property type="molecule type" value="Genomic_DNA"/>
</dbReference>
<dbReference type="Gene3D" id="3.90.70.10">
    <property type="entry name" value="Cysteine proteinases"/>
    <property type="match status" value="2"/>
</dbReference>
<keyword evidence="2" id="KW-0645">Protease</keyword>
<dbReference type="SMR" id="A0A3P5YAY8"/>
<accession>A0A3P5YAY8</accession>
<evidence type="ECO:0000313" key="3">
    <source>
        <dbReference type="Proteomes" id="UP000280759"/>
    </source>
</evidence>
<dbReference type="SUPFAM" id="SSF54001">
    <property type="entry name" value="Cysteine proteinases"/>
    <property type="match status" value="1"/>
</dbReference>
<evidence type="ECO:0000259" key="1">
    <source>
        <dbReference type="Pfam" id="PF09028"/>
    </source>
</evidence>
<keyword evidence="2" id="KW-0378">Hydrolase</keyword>
<organism evidence="2 3">
    <name type="scientific">Streptococcus canis</name>
    <dbReference type="NCBI Taxonomy" id="1329"/>
    <lineage>
        <taxon>Bacteria</taxon>
        <taxon>Bacillati</taxon>
        <taxon>Bacillota</taxon>
        <taxon>Bacilli</taxon>
        <taxon>Lactobacillales</taxon>
        <taxon>Streptococcaceae</taxon>
        <taxon>Streptococcus</taxon>
    </lineage>
</organism>
<dbReference type="RefSeq" id="WP_125075024.1">
    <property type="nucleotide sequence ID" value="NZ_BLIS01000025.1"/>
</dbReference>
<dbReference type="EC" id="3.4.22.-" evidence="2"/>
<sequence length="339" mass="37877" precursor="true">MKKRYYSFSTAILTAATIFSLMGSHNVLADNIDRNQITTYSEATPSHITSIWTKGVTPPTNFIEGTDGSHAPYIANQGWYDITKTFNGKDDLLCAAATAGNMLHWWFDQNKNQIEGYLTEHPEKQAIIFNGEKMFDVKEAISTKDRQLDSKLFEYFKEKAFPTLSARRRGVFPDHVIDMFINGYRLSLDNYDKTPVKEGNKDLRGGIFDQVFTRGDQSKLLTNRYNLRTKTINEISQLIKQELIAGKALAISHTYNNIGISHVINLWGADFNSEGNLEAIYVTDSDSNASIGMKKYYVGVNSAGEVAVSSKKIDSEHLGAAALGLYTLSAGQGIWHQTN</sequence>
<protein>
    <submittedName>
        <fullName evidence="2">IgM protease</fullName>
        <ecNumber evidence="2">3.4.22.-</ecNumber>
    </submittedName>
</protein>
<dbReference type="GO" id="GO:0006508">
    <property type="term" value="P:proteolysis"/>
    <property type="evidence" value="ECO:0007669"/>
    <property type="project" value="UniProtKB-KW"/>
</dbReference>
<dbReference type="AlphaFoldDB" id="A0A3P5YAY8"/>
<dbReference type="Pfam" id="PF09028">
    <property type="entry name" value="Mac-1"/>
    <property type="match status" value="1"/>
</dbReference>
<evidence type="ECO:0000313" key="2">
    <source>
        <dbReference type="EMBL" id="VDC43892.1"/>
    </source>
</evidence>